<dbReference type="EMBL" id="FLUM01000003">
    <property type="protein sequence ID" value="SBW07085.1"/>
    <property type="molecule type" value="Genomic_DNA"/>
</dbReference>
<dbReference type="RefSeq" id="WP_296944520.1">
    <property type="nucleotide sequence ID" value="NZ_LT599032.1"/>
</dbReference>
<dbReference type="InterPro" id="IPR025049">
    <property type="entry name" value="Mfa-like_1"/>
</dbReference>
<dbReference type="Gene3D" id="2.60.40.2630">
    <property type="match status" value="1"/>
</dbReference>
<evidence type="ECO:0008006" key="2">
    <source>
        <dbReference type="Google" id="ProtNLM"/>
    </source>
</evidence>
<organism evidence="1">
    <name type="scientific">uncultured Dysgonomonas sp</name>
    <dbReference type="NCBI Taxonomy" id="206096"/>
    <lineage>
        <taxon>Bacteria</taxon>
        <taxon>Pseudomonadati</taxon>
        <taxon>Bacteroidota</taxon>
        <taxon>Bacteroidia</taxon>
        <taxon>Bacteroidales</taxon>
        <taxon>Dysgonomonadaceae</taxon>
        <taxon>Dysgonomonas</taxon>
        <taxon>environmental samples</taxon>
    </lineage>
</organism>
<dbReference type="InterPro" id="IPR042278">
    <property type="entry name" value="Mfa-like_1_N"/>
</dbReference>
<gene>
    <name evidence="1" type="ORF">KL86DYS1_31571</name>
</gene>
<name>A0A212K6F1_9BACT</name>
<sequence>MKRTIFSLLALCMLVACDNDSDDSPKFDKDSYRVDISATVQTANLVKAGPVNGNFTTDFPIGVYAYNISWKAGASANVINRDSAVVAGAAGHSVTFAKGPYYYPTDGTDLSFFAFAPRGAETTAATAGVSPVVAINMTGQEDVMWASGTGNKVGSAAAVHPVLNFQHRLTQLQFIFKSDATYPASGNSVVSLTVNGQPNLATMTVETGACTFSGSANMQALSSANQTAGIAITTAGTAANSPVMTNTASGASAYTLTIVVKPAGGGSNVTYTNVPVNLTTVAGSAHAITLTFTATAVSATATVADWQTGTGGTVSVL</sequence>
<dbReference type="PROSITE" id="PS51257">
    <property type="entry name" value="PROKAR_LIPOPROTEIN"/>
    <property type="match status" value="1"/>
</dbReference>
<proteinExistence type="predicted"/>
<dbReference type="Pfam" id="PF13149">
    <property type="entry name" value="Mfa_like_1"/>
    <property type="match status" value="1"/>
</dbReference>
<protein>
    <recommendedName>
        <fullName evidence="2">Fimbrillin family protein</fullName>
    </recommendedName>
</protein>
<accession>A0A212K6F1</accession>
<reference evidence="1" key="1">
    <citation type="submission" date="2016-04" db="EMBL/GenBank/DDBJ databases">
        <authorList>
            <person name="Evans L.H."/>
            <person name="Alamgir A."/>
            <person name="Owens N."/>
            <person name="Weber N.D."/>
            <person name="Virtaneva K."/>
            <person name="Barbian K."/>
            <person name="Babar A."/>
            <person name="Rosenke K."/>
        </authorList>
    </citation>
    <scope>NUCLEOTIDE SEQUENCE</scope>
    <source>
        <strain evidence="1">86-1</strain>
    </source>
</reference>
<dbReference type="AlphaFoldDB" id="A0A212K6F1"/>
<evidence type="ECO:0000313" key="1">
    <source>
        <dbReference type="EMBL" id="SBW07085.1"/>
    </source>
</evidence>
<dbReference type="CDD" id="cd13120">
    <property type="entry name" value="BF2867_like_N"/>
    <property type="match status" value="1"/>
</dbReference>
<dbReference type="Gene3D" id="2.60.40.2620">
    <property type="entry name" value="Fimbrillin-like"/>
    <property type="match status" value="1"/>
</dbReference>